<dbReference type="AlphaFoldDB" id="A0A1E3X346"/>
<evidence type="ECO:0000256" key="3">
    <source>
        <dbReference type="ARBA" id="ARBA00023098"/>
    </source>
</evidence>
<accession>A0A1E3X346</accession>
<dbReference type="PANTHER" id="PTHR10272">
    <property type="entry name" value="PLATELET-ACTIVATING FACTOR ACETYLHYDROLASE"/>
    <property type="match status" value="1"/>
</dbReference>
<dbReference type="InterPro" id="IPR029058">
    <property type="entry name" value="AB_hydrolase_fold"/>
</dbReference>
<proteinExistence type="predicted"/>
<evidence type="ECO:0008006" key="6">
    <source>
        <dbReference type="Google" id="ProtNLM"/>
    </source>
</evidence>
<dbReference type="Gene3D" id="3.40.50.1820">
    <property type="entry name" value="alpha/beta hydrolase"/>
    <property type="match status" value="1"/>
</dbReference>
<dbReference type="GO" id="GO:0003847">
    <property type="term" value="F:1-alkyl-2-acetylglycerophosphocholine esterase activity"/>
    <property type="evidence" value="ECO:0007669"/>
    <property type="project" value="TreeGrafter"/>
</dbReference>
<protein>
    <recommendedName>
        <fullName evidence="6">1-alkyl-2-acetylglycerophosphocholine esterase</fullName>
    </recommendedName>
</protein>
<evidence type="ECO:0000313" key="4">
    <source>
        <dbReference type="EMBL" id="ODS30027.1"/>
    </source>
</evidence>
<comment type="caution">
    <text evidence="4">The sequence shown here is derived from an EMBL/GenBank/DDBJ whole genome shotgun (WGS) entry which is preliminary data.</text>
</comment>
<dbReference type="Proteomes" id="UP000094056">
    <property type="component" value="Unassembled WGS sequence"/>
</dbReference>
<reference evidence="4 5" key="1">
    <citation type="submission" date="2016-07" db="EMBL/GenBank/DDBJ databases">
        <title>Draft genome of Scalindua rubra, obtained from a brine-seawater interface in the Red Sea, sheds light on salt adaptation in anammox bacteria.</title>
        <authorList>
            <person name="Speth D.R."/>
            <person name="Lagkouvardos I."/>
            <person name="Wang Y."/>
            <person name="Qian P.-Y."/>
            <person name="Dutilh B.E."/>
            <person name="Jetten M.S."/>
        </authorList>
    </citation>
    <scope>NUCLEOTIDE SEQUENCE [LARGE SCALE GENOMIC DNA]</scope>
    <source>
        <strain evidence="4">BSI-1</strain>
    </source>
</reference>
<name>A0A1E3X346_9BACT</name>
<gene>
    <name evidence="4" type="ORF">SCARUB_04872</name>
</gene>
<dbReference type="PANTHER" id="PTHR10272:SF0">
    <property type="entry name" value="PLATELET-ACTIVATING FACTOR ACETYLHYDROLASE"/>
    <property type="match status" value="1"/>
</dbReference>
<organism evidence="4 5">
    <name type="scientific">Candidatus Scalindua rubra</name>
    <dbReference type="NCBI Taxonomy" id="1872076"/>
    <lineage>
        <taxon>Bacteria</taxon>
        <taxon>Pseudomonadati</taxon>
        <taxon>Planctomycetota</taxon>
        <taxon>Candidatus Brocadiia</taxon>
        <taxon>Candidatus Brocadiales</taxon>
        <taxon>Candidatus Scalinduaceae</taxon>
        <taxon>Candidatus Scalindua</taxon>
    </lineage>
</organism>
<keyword evidence="2" id="KW-0442">Lipid degradation</keyword>
<sequence length="118" mass="13765">MADSTIERGLEQPLLYMGRPAWPDSRNDARIRSLLENSSSPAYHLTLEGTHHFDYTDIPLFSPFLKYVGKSGEIPRRRVVEIVNRYTVEFFDIYLRDSESELFSGKPVYPEVRFAEVY</sequence>
<keyword evidence="3" id="KW-0443">Lipid metabolism</keyword>
<keyword evidence="1" id="KW-0378">Hydrolase</keyword>
<dbReference type="GO" id="GO:0016042">
    <property type="term" value="P:lipid catabolic process"/>
    <property type="evidence" value="ECO:0007669"/>
    <property type="project" value="UniProtKB-KW"/>
</dbReference>
<evidence type="ECO:0000313" key="5">
    <source>
        <dbReference type="Proteomes" id="UP000094056"/>
    </source>
</evidence>
<dbReference type="EMBL" id="MAYW01000303">
    <property type="protein sequence ID" value="ODS30027.1"/>
    <property type="molecule type" value="Genomic_DNA"/>
</dbReference>
<evidence type="ECO:0000256" key="1">
    <source>
        <dbReference type="ARBA" id="ARBA00022801"/>
    </source>
</evidence>
<evidence type="ECO:0000256" key="2">
    <source>
        <dbReference type="ARBA" id="ARBA00022963"/>
    </source>
</evidence>